<comment type="caution">
    <text evidence="2">The sequence shown here is derived from an EMBL/GenBank/DDBJ whole genome shotgun (WGS) entry which is preliminary data.</text>
</comment>
<dbReference type="SUPFAM" id="SSF52518">
    <property type="entry name" value="Thiamin diphosphate-binding fold (THDP-binding)"/>
    <property type="match status" value="1"/>
</dbReference>
<dbReference type="PANTHER" id="PTHR43825:SF1">
    <property type="entry name" value="TRANSKETOLASE-LIKE PYRIMIDINE-BINDING DOMAIN-CONTAINING PROTEIN"/>
    <property type="match status" value="1"/>
</dbReference>
<feature type="domain" description="Transketolase-like pyrimidine-binding" evidence="1">
    <location>
        <begin position="1"/>
        <end position="62"/>
    </location>
</feature>
<dbReference type="InterPro" id="IPR051157">
    <property type="entry name" value="PDH/Transketolase"/>
</dbReference>
<evidence type="ECO:0000313" key="2">
    <source>
        <dbReference type="EMBL" id="GAI64658.1"/>
    </source>
</evidence>
<gene>
    <name evidence="2" type="ORF">S06H3_66177</name>
</gene>
<dbReference type="EMBL" id="BARV01044945">
    <property type="protein sequence ID" value="GAI64658.1"/>
    <property type="molecule type" value="Genomic_DNA"/>
</dbReference>
<sequence length="70" mass="7588">ELAKQDPRILAISTDSSGSSGFGPFKEYFPKRHLEFGLTEQSAIGFSAGLALSGKIPFFCAITPFITMRC</sequence>
<dbReference type="InterPro" id="IPR029061">
    <property type="entry name" value="THDP-binding"/>
</dbReference>
<dbReference type="PANTHER" id="PTHR43825">
    <property type="entry name" value="PYRUVATE DEHYDROGENASE E1 COMPONENT"/>
    <property type="match status" value="1"/>
</dbReference>
<name>X1Q8V8_9ZZZZ</name>
<accession>X1Q8V8</accession>
<evidence type="ECO:0000259" key="1">
    <source>
        <dbReference type="Pfam" id="PF02779"/>
    </source>
</evidence>
<dbReference type="Pfam" id="PF02779">
    <property type="entry name" value="Transket_pyr"/>
    <property type="match status" value="1"/>
</dbReference>
<protein>
    <recommendedName>
        <fullName evidence="1">Transketolase-like pyrimidine-binding domain-containing protein</fullName>
    </recommendedName>
</protein>
<dbReference type="AlphaFoldDB" id="X1Q8V8"/>
<reference evidence="2" key="1">
    <citation type="journal article" date="2014" name="Front. Microbiol.">
        <title>High frequency of phylogenetically diverse reductive dehalogenase-homologous genes in deep subseafloor sedimentary metagenomes.</title>
        <authorList>
            <person name="Kawai M."/>
            <person name="Futagami T."/>
            <person name="Toyoda A."/>
            <person name="Takaki Y."/>
            <person name="Nishi S."/>
            <person name="Hori S."/>
            <person name="Arai W."/>
            <person name="Tsubouchi T."/>
            <person name="Morono Y."/>
            <person name="Uchiyama I."/>
            <person name="Ito T."/>
            <person name="Fujiyama A."/>
            <person name="Inagaki F."/>
            <person name="Takami H."/>
        </authorList>
    </citation>
    <scope>NUCLEOTIDE SEQUENCE</scope>
    <source>
        <strain evidence="2">Expedition CK06-06</strain>
    </source>
</reference>
<proteinExistence type="predicted"/>
<dbReference type="Gene3D" id="3.40.50.970">
    <property type="match status" value="1"/>
</dbReference>
<feature type="non-terminal residue" evidence="2">
    <location>
        <position position="1"/>
    </location>
</feature>
<dbReference type="InterPro" id="IPR005475">
    <property type="entry name" value="Transketolase-like_Pyr-bd"/>
</dbReference>
<feature type="non-terminal residue" evidence="2">
    <location>
        <position position="70"/>
    </location>
</feature>
<organism evidence="2">
    <name type="scientific">marine sediment metagenome</name>
    <dbReference type="NCBI Taxonomy" id="412755"/>
    <lineage>
        <taxon>unclassified sequences</taxon>
        <taxon>metagenomes</taxon>
        <taxon>ecological metagenomes</taxon>
    </lineage>
</organism>